<evidence type="ECO:0000256" key="3">
    <source>
        <dbReference type="ARBA" id="ARBA00022692"/>
    </source>
</evidence>
<dbReference type="PROSITE" id="PS50262">
    <property type="entry name" value="G_PROTEIN_RECEP_F1_2"/>
    <property type="match status" value="1"/>
</dbReference>
<evidence type="ECO:0000313" key="13">
    <source>
        <dbReference type="EMBL" id="KAI9564085.1"/>
    </source>
</evidence>
<feature type="transmembrane region" description="Helical" evidence="11">
    <location>
        <begin position="127"/>
        <end position="154"/>
    </location>
</feature>
<dbReference type="GO" id="GO:0004930">
    <property type="term" value="F:G protein-coupled receptor activity"/>
    <property type="evidence" value="ECO:0007669"/>
    <property type="project" value="UniProtKB-KW"/>
</dbReference>
<organism evidence="13 14">
    <name type="scientific">Daphnia sinensis</name>
    <dbReference type="NCBI Taxonomy" id="1820382"/>
    <lineage>
        <taxon>Eukaryota</taxon>
        <taxon>Metazoa</taxon>
        <taxon>Ecdysozoa</taxon>
        <taxon>Arthropoda</taxon>
        <taxon>Crustacea</taxon>
        <taxon>Branchiopoda</taxon>
        <taxon>Diplostraca</taxon>
        <taxon>Cladocera</taxon>
        <taxon>Anomopoda</taxon>
        <taxon>Daphniidae</taxon>
        <taxon>Daphnia</taxon>
        <taxon>Daphnia similis group</taxon>
    </lineage>
</organism>
<evidence type="ECO:0000256" key="5">
    <source>
        <dbReference type="ARBA" id="ARBA00023040"/>
    </source>
</evidence>
<reference evidence="13 14" key="1">
    <citation type="submission" date="2022-05" db="EMBL/GenBank/DDBJ databases">
        <title>A multi-omics perspective on studying reproductive biology in Daphnia sinensis.</title>
        <authorList>
            <person name="Jia J."/>
        </authorList>
    </citation>
    <scope>NUCLEOTIDE SEQUENCE [LARGE SCALE GENOMIC DNA]</scope>
    <source>
        <strain evidence="13 14">WSL</strain>
    </source>
</reference>
<dbReference type="Gene3D" id="1.20.1070.10">
    <property type="entry name" value="Rhodopsin 7-helix transmembrane proteins"/>
    <property type="match status" value="2"/>
</dbReference>
<dbReference type="AlphaFoldDB" id="A0AAD5LJW9"/>
<keyword evidence="8 9" id="KW-0807">Transducer</keyword>
<keyword evidence="3 9" id="KW-0812">Transmembrane</keyword>
<comment type="caution">
    <text evidence="13">The sequence shown here is derived from an EMBL/GenBank/DDBJ whole genome shotgun (WGS) entry which is preliminary data.</text>
</comment>
<keyword evidence="4 11" id="KW-1133">Transmembrane helix</keyword>
<evidence type="ECO:0000256" key="1">
    <source>
        <dbReference type="ARBA" id="ARBA00004141"/>
    </source>
</evidence>
<name>A0AAD5LJW9_9CRUS</name>
<gene>
    <name evidence="13" type="ORF">GHT06_007823</name>
</gene>
<dbReference type="PRINTS" id="PR00237">
    <property type="entry name" value="GPCRRHODOPSN"/>
</dbReference>
<dbReference type="PANTHER" id="PTHR24243:SF233">
    <property type="entry name" value="THYROTROPIN-RELEASING HORMONE RECEPTOR"/>
    <property type="match status" value="1"/>
</dbReference>
<evidence type="ECO:0000256" key="7">
    <source>
        <dbReference type="ARBA" id="ARBA00023170"/>
    </source>
</evidence>
<feature type="transmembrane region" description="Helical" evidence="11">
    <location>
        <begin position="94"/>
        <end position="115"/>
    </location>
</feature>
<proteinExistence type="inferred from homology"/>
<feature type="region of interest" description="Disordered" evidence="10">
    <location>
        <begin position="299"/>
        <end position="338"/>
    </location>
</feature>
<feature type="transmembrane region" description="Helical" evidence="11">
    <location>
        <begin position="208"/>
        <end position="227"/>
    </location>
</feature>
<evidence type="ECO:0000256" key="4">
    <source>
        <dbReference type="ARBA" id="ARBA00022989"/>
    </source>
</evidence>
<feature type="transmembrane region" description="Helical" evidence="11">
    <location>
        <begin position="260"/>
        <end position="283"/>
    </location>
</feature>
<dbReference type="SMART" id="SM01381">
    <property type="entry name" value="7TM_GPCR_Srsx"/>
    <property type="match status" value="1"/>
</dbReference>
<dbReference type="Proteomes" id="UP000820818">
    <property type="component" value="Linkage Group LG1"/>
</dbReference>
<dbReference type="EMBL" id="WJBH02000001">
    <property type="protein sequence ID" value="KAI9564085.1"/>
    <property type="molecule type" value="Genomic_DNA"/>
</dbReference>
<protein>
    <recommendedName>
        <fullName evidence="12">G-protein coupled receptors family 1 profile domain-containing protein</fullName>
    </recommendedName>
</protein>
<sequence length="675" mass="74278">MACVNISGRLYPVETWNMTELDDSSEWTPMLDVLNGVGTGSSGIGSVWNIGIGFNLSSSARPGFKTEIYRDIVCMSSPKKILEQWEIDKNLAMLISYSVIFVIGVLGNVTAMMGMIGDRKSRNATTLFLVSLSAADLLLLLVCAPLEVLQYFVIQWDEAGTICKTAKYAEVLSAVASVLNLTAVSLERFIVIVFPIRSRSVCTMSNCRRAVLVVWIVSLLLTAPVLFTKGTNPLTFTDGEESVTVNYCVETDGGVGLIFAIYQAVILLLAPGLVMIICYTYVIRELWLSTRNMRVLTNTNSNHERRPRQQERRWRGGTNTRWPYNQKSNDAASSSVPRAVATTATGTTLITGTTAPVPSTSTPLLVRGHEACLLPCHGPCSASNQASSCCNTFTGTAANNGHHSPNQSSPENSPHHQAHLLLARKPLRETLRTRPTIRKIGAHQARAEDARNARKQVIKMLILVIVLFLICWGSRICMEISIKVGLESFSQGIYFLRVVINMLPYVHSCLNPFIYSLMSKNFRRSMWRRIHSCCCCMCANSDCCIQRRCFCRPSAAFSSMARTGQDVTTYGDRSPGGQRRSCRHCRQFNSQYNLNDLSVGMSAGTSLNAVQERAEASGSSRMRDLTSRLAKGSNGALGGSSPLLVMRTRSVNNRSVCSTSVIPECTEHFEVDCCL</sequence>
<keyword evidence="5 9" id="KW-0297">G-protein coupled receptor</keyword>
<dbReference type="PANTHER" id="PTHR24243">
    <property type="entry name" value="G-PROTEIN COUPLED RECEPTOR"/>
    <property type="match status" value="1"/>
</dbReference>
<dbReference type="InterPro" id="IPR000276">
    <property type="entry name" value="GPCR_Rhodpsn"/>
</dbReference>
<feature type="transmembrane region" description="Helical" evidence="11">
    <location>
        <begin position="494"/>
        <end position="518"/>
    </location>
</feature>
<feature type="compositionally biased region" description="Basic and acidic residues" evidence="10">
    <location>
        <begin position="302"/>
        <end position="314"/>
    </location>
</feature>
<comment type="subcellular location">
    <subcellularLocation>
        <location evidence="1">Membrane</location>
        <topology evidence="1">Multi-pass membrane protein</topology>
    </subcellularLocation>
</comment>
<dbReference type="Pfam" id="PF00001">
    <property type="entry name" value="7tm_1"/>
    <property type="match status" value="1"/>
</dbReference>
<comment type="similarity">
    <text evidence="2 9">Belongs to the G-protein coupled receptor 1 family.</text>
</comment>
<evidence type="ECO:0000259" key="12">
    <source>
        <dbReference type="PROSITE" id="PS50262"/>
    </source>
</evidence>
<evidence type="ECO:0000256" key="10">
    <source>
        <dbReference type="SAM" id="MobiDB-lite"/>
    </source>
</evidence>
<evidence type="ECO:0000256" key="11">
    <source>
        <dbReference type="SAM" id="Phobius"/>
    </source>
</evidence>
<keyword evidence="14" id="KW-1185">Reference proteome</keyword>
<feature type="domain" description="G-protein coupled receptors family 1 profile" evidence="12">
    <location>
        <begin position="107"/>
        <end position="515"/>
    </location>
</feature>
<evidence type="ECO:0000256" key="2">
    <source>
        <dbReference type="ARBA" id="ARBA00010663"/>
    </source>
</evidence>
<feature type="transmembrane region" description="Helical" evidence="11">
    <location>
        <begin position="461"/>
        <end position="482"/>
    </location>
</feature>
<accession>A0AAD5LJW9</accession>
<evidence type="ECO:0000256" key="9">
    <source>
        <dbReference type="RuleBase" id="RU000688"/>
    </source>
</evidence>
<dbReference type="GO" id="GO:0005886">
    <property type="term" value="C:plasma membrane"/>
    <property type="evidence" value="ECO:0007669"/>
    <property type="project" value="TreeGrafter"/>
</dbReference>
<keyword evidence="7 9" id="KW-0675">Receptor</keyword>
<evidence type="ECO:0000256" key="6">
    <source>
        <dbReference type="ARBA" id="ARBA00023136"/>
    </source>
</evidence>
<evidence type="ECO:0000256" key="8">
    <source>
        <dbReference type="ARBA" id="ARBA00023224"/>
    </source>
</evidence>
<dbReference type="SUPFAM" id="SSF81321">
    <property type="entry name" value="Family A G protein-coupled receptor-like"/>
    <property type="match status" value="1"/>
</dbReference>
<keyword evidence="6 11" id="KW-0472">Membrane</keyword>
<evidence type="ECO:0000313" key="14">
    <source>
        <dbReference type="Proteomes" id="UP000820818"/>
    </source>
</evidence>
<dbReference type="PROSITE" id="PS00237">
    <property type="entry name" value="G_PROTEIN_RECEP_F1_1"/>
    <property type="match status" value="1"/>
</dbReference>
<dbReference type="InterPro" id="IPR017452">
    <property type="entry name" value="GPCR_Rhodpsn_7TM"/>
</dbReference>
<feature type="compositionally biased region" description="Polar residues" evidence="10">
    <location>
        <begin position="317"/>
        <end position="336"/>
    </location>
</feature>